<dbReference type="EMBL" id="BKCJ010007133">
    <property type="protein sequence ID" value="GEU75698.1"/>
    <property type="molecule type" value="Genomic_DNA"/>
</dbReference>
<gene>
    <name evidence="1" type="ORF">Tci_047676</name>
</gene>
<comment type="caution">
    <text evidence="1">The sequence shown here is derived from an EMBL/GenBank/DDBJ whole genome shotgun (WGS) entry which is preliminary data.</text>
</comment>
<proteinExistence type="predicted"/>
<sequence length="354" mass="40417">MKRLNNLKAEQEKSKQVLKKLFNPATLKAQSQKWTEHEAKNAKMMQEYERQISFRADTLPITKISYVVNFKKGATIKTTRGDNPLNLVVHPNFKLKTLGFSEWLVINQAKRIGLSPPPELTTFGLTAKEKKRKRTKLIKEVFVTKNVWIDGMDRNLIPPPRIMPIQGLVINEPERIQVTYIVKEVEDYLKTRSSAGMDMSSFRADTLPITKISCVVNFKKEATIKITKGDNPLNLVIHPNFRLKMLGFSEWLVVHALDSKKSGTSNNLLLQSLRAKFQKVINQAKRLGLSPPPELATFGLTAEEKKRKRTELIKEVFVTENVRVDGMDRNLIPPPRIMPIQVLVINDLNHGFSL</sequence>
<reference evidence="1" key="1">
    <citation type="journal article" date="2019" name="Sci. Rep.">
        <title>Draft genome of Tanacetum cinerariifolium, the natural source of mosquito coil.</title>
        <authorList>
            <person name="Yamashiro T."/>
            <person name="Shiraishi A."/>
            <person name="Satake H."/>
            <person name="Nakayama K."/>
        </authorList>
    </citation>
    <scope>NUCLEOTIDE SEQUENCE</scope>
</reference>
<protein>
    <submittedName>
        <fullName evidence="1">Uncharacterized protein</fullName>
    </submittedName>
</protein>
<organism evidence="1">
    <name type="scientific">Tanacetum cinerariifolium</name>
    <name type="common">Dalmatian daisy</name>
    <name type="synonym">Chrysanthemum cinerariifolium</name>
    <dbReference type="NCBI Taxonomy" id="118510"/>
    <lineage>
        <taxon>Eukaryota</taxon>
        <taxon>Viridiplantae</taxon>
        <taxon>Streptophyta</taxon>
        <taxon>Embryophyta</taxon>
        <taxon>Tracheophyta</taxon>
        <taxon>Spermatophyta</taxon>
        <taxon>Magnoliopsida</taxon>
        <taxon>eudicotyledons</taxon>
        <taxon>Gunneridae</taxon>
        <taxon>Pentapetalae</taxon>
        <taxon>asterids</taxon>
        <taxon>campanulids</taxon>
        <taxon>Asterales</taxon>
        <taxon>Asteraceae</taxon>
        <taxon>Asteroideae</taxon>
        <taxon>Anthemideae</taxon>
        <taxon>Anthemidinae</taxon>
        <taxon>Tanacetum</taxon>
    </lineage>
</organism>
<dbReference type="AlphaFoldDB" id="A0A6L2MP19"/>
<accession>A0A6L2MP19</accession>
<name>A0A6L2MP19_TANCI</name>
<evidence type="ECO:0000313" key="1">
    <source>
        <dbReference type="EMBL" id="GEU75698.1"/>
    </source>
</evidence>